<dbReference type="Proteomes" id="UP000762703">
    <property type="component" value="Unassembled WGS sequence"/>
</dbReference>
<evidence type="ECO:0000313" key="3">
    <source>
        <dbReference type="Proteomes" id="UP000762703"/>
    </source>
</evidence>
<feature type="domain" description="Glycosyltransferase 2-like" evidence="1">
    <location>
        <begin position="71"/>
        <end position="203"/>
    </location>
</feature>
<dbReference type="RefSeq" id="WP_303737583.1">
    <property type="nucleotide sequence ID" value="NZ_SUTE01000078.1"/>
</dbReference>
<reference evidence="2" key="1">
    <citation type="submission" date="2019-04" db="EMBL/GenBank/DDBJ databases">
        <title>Evolution of Biomass-Degrading Anaerobic Consortia Revealed by Metagenomics.</title>
        <authorList>
            <person name="Peng X."/>
        </authorList>
    </citation>
    <scope>NUCLEOTIDE SEQUENCE</scope>
    <source>
        <strain evidence="2">SIG12</strain>
    </source>
</reference>
<accession>A0A8T3VNU0</accession>
<dbReference type="CDD" id="cd00761">
    <property type="entry name" value="Glyco_tranf_GTA_type"/>
    <property type="match status" value="1"/>
</dbReference>
<evidence type="ECO:0000259" key="1">
    <source>
        <dbReference type="Pfam" id="PF00535"/>
    </source>
</evidence>
<sequence length="215" mass="25047">MLFLILARFTQTSPRYKENFFNVLKEDLTEVLADEKIKDNLSFNVKNRVLKIIESKDYDEFLRKDKFKFFSIIVVCHNADSYLDMGINSILNQYFSFESNIQLILVNNGSTDNTAPICAKYNKLYPENVVYLDYGEVMDLDFVHDEAQKHVKGNYTIILDEPYKLNRDVLSTLVVKINNDLDDDLVIAIQQFDDLEDSSFTHYNFRDLDSSGDNT</sequence>
<protein>
    <submittedName>
        <fullName evidence="2">Glycosyltransferase family 2 protein</fullName>
    </submittedName>
</protein>
<dbReference type="Gene3D" id="3.90.550.10">
    <property type="entry name" value="Spore Coat Polysaccharide Biosynthesis Protein SpsA, Chain A"/>
    <property type="match status" value="1"/>
</dbReference>
<dbReference type="SUPFAM" id="SSF53448">
    <property type="entry name" value="Nucleotide-diphospho-sugar transferases"/>
    <property type="match status" value="1"/>
</dbReference>
<comment type="caution">
    <text evidence="2">The sequence shown here is derived from an EMBL/GenBank/DDBJ whole genome shotgun (WGS) entry which is preliminary data.</text>
</comment>
<dbReference type="InterPro" id="IPR001173">
    <property type="entry name" value="Glyco_trans_2-like"/>
</dbReference>
<organism evidence="2 3">
    <name type="scientific">Methanobrevibacter millerae</name>
    <dbReference type="NCBI Taxonomy" id="230361"/>
    <lineage>
        <taxon>Archaea</taxon>
        <taxon>Methanobacteriati</taxon>
        <taxon>Methanobacteriota</taxon>
        <taxon>Methanomada group</taxon>
        <taxon>Methanobacteria</taxon>
        <taxon>Methanobacteriales</taxon>
        <taxon>Methanobacteriaceae</taxon>
        <taxon>Methanobrevibacter</taxon>
    </lineage>
</organism>
<dbReference type="EMBL" id="SUTE01000078">
    <property type="protein sequence ID" value="MBE6505934.1"/>
    <property type="molecule type" value="Genomic_DNA"/>
</dbReference>
<name>A0A8T3VNU0_9EURY</name>
<evidence type="ECO:0000313" key="2">
    <source>
        <dbReference type="EMBL" id="MBE6505934.1"/>
    </source>
</evidence>
<dbReference type="PANTHER" id="PTHR22916">
    <property type="entry name" value="GLYCOSYLTRANSFERASE"/>
    <property type="match status" value="1"/>
</dbReference>
<dbReference type="AlphaFoldDB" id="A0A8T3VNU0"/>
<dbReference type="Pfam" id="PF00535">
    <property type="entry name" value="Glycos_transf_2"/>
    <property type="match status" value="1"/>
</dbReference>
<proteinExistence type="predicted"/>
<dbReference type="InterPro" id="IPR029044">
    <property type="entry name" value="Nucleotide-diphossugar_trans"/>
</dbReference>
<gene>
    <name evidence="2" type="ORF">E7Z73_09430</name>
</gene>